<proteinExistence type="predicted"/>
<dbReference type="KEGG" id="amg:AMEC673_18810"/>
<evidence type="ECO:0000313" key="1">
    <source>
        <dbReference type="EMBL" id="AFT76438.1"/>
    </source>
</evidence>
<dbReference type="AlphaFoldDB" id="A0AB33A3I3"/>
<protein>
    <submittedName>
        <fullName evidence="1">Uncharacterized protein</fullName>
    </submittedName>
</protein>
<organism evidence="1 2">
    <name type="scientific">Alteromonas macleodii (strain English Channel 673)</name>
    <dbReference type="NCBI Taxonomy" id="1004788"/>
    <lineage>
        <taxon>Bacteria</taxon>
        <taxon>Pseudomonadati</taxon>
        <taxon>Pseudomonadota</taxon>
        <taxon>Gammaproteobacteria</taxon>
        <taxon>Alteromonadales</taxon>
        <taxon>Alteromonadaceae</taxon>
        <taxon>Alteromonas/Salinimonas group</taxon>
        <taxon>Alteromonas</taxon>
    </lineage>
</organism>
<evidence type="ECO:0000313" key="2">
    <source>
        <dbReference type="Proteomes" id="UP000006296"/>
    </source>
</evidence>
<dbReference type="Proteomes" id="UP000006296">
    <property type="component" value="Chromosome"/>
</dbReference>
<accession>A0AB33A3I3</accession>
<gene>
    <name evidence="1" type="ordered locus">AMEC673_18810</name>
</gene>
<sequence>MWQIKLVNARAVIEKLALLTIILYREKCTGVPILKSTLAKRSFRAAFTFADNVTAVYIGFMMR</sequence>
<name>A0AB33A3I3_ALTME</name>
<reference evidence="2" key="1">
    <citation type="journal article" date="2012" name="Sci. Rep.">
        <title>Genomes of surface isolates of Alteromonas macleodii: the life of a widespread marine opportunistic copiotroph.</title>
        <authorList>
            <person name="Lopez-Perez M."/>
            <person name="Gonzaga A."/>
            <person name="Martin-Cuadrado A.B."/>
            <person name="Onyshchenko O."/>
            <person name="Ghavidel A."/>
            <person name="Ghai R."/>
            <person name="Rodriguez-Valera F."/>
        </authorList>
    </citation>
    <scope>NUCLEOTIDE SEQUENCE [LARGE SCALE GENOMIC DNA]</scope>
    <source>
        <strain evidence="2">English Channel 673</strain>
    </source>
</reference>
<dbReference type="EMBL" id="CP003844">
    <property type="protein sequence ID" value="AFT76438.1"/>
    <property type="molecule type" value="Genomic_DNA"/>
</dbReference>